<keyword evidence="3" id="KW-0282">Flagellum</keyword>
<evidence type="ECO:0000259" key="2">
    <source>
        <dbReference type="Pfam" id="PF02120"/>
    </source>
</evidence>
<dbReference type="eggNOG" id="COG3144">
    <property type="taxonomic scope" value="Bacteria"/>
</dbReference>
<dbReference type="InterPro" id="IPR038610">
    <property type="entry name" value="FliK-like_C_sf"/>
</dbReference>
<gene>
    <name evidence="3" type="ordered locus">Dred_2403</name>
</gene>
<dbReference type="InterPro" id="IPR021136">
    <property type="entry name" value="Flagellar_hook_control-like_C"/>
</dbReference>
<keyword evidence="3" id="KW-0969">Cilium</keyword>
<evidence type="ECO:0000313" key="4">
    <source>
        <dbReference type="Proteomes" id="UP000001556"/>
    </source>
</evidence>
<organism evidence="3 4">
    <name type="scientific">Desulforamulus reducens (strain ATCC BAA-1160 / DSM 100696 / MI-1)</name>
    <name type="common">Desulfotomaculum reducens</name>
    <dbReference type="NCBI Taxonomy" id="349161"/>
    <lineage>
        <taxon>Bacteria</taxon>
        <taxon>Bacillati</taxon>
        <taxon>Bacillota</taxon>
        <taxon>Clostridia</taxon>
        <taxon>Eubacteriales</taxon>
        <taxon>Peptococcaceae</taxon>
        <taxon>Desulforamulus</taxon>
    </lineage>
</organism>
<keyword evidence="4" id="KW-1185">Reference proteome</keyword>
<sequence>MKNIQISKLHSGQEVLTQGAVGKGIKGDGFAALLDCLLGSDGNQVILADETAKPDLFQTADSVTGFIYPGMVIEHEGVDQEQSQEETILKLTSEQATGKEQSLEVAEPVVPVLPLSITKDFSAKTNHEQGDIVEGTVNQIGILNSTDPNVSPEVAMAVKATGTELPEMILEDPKSNSMTDGKKAQDQEVPQGKVIVPLEEFVSQEGEDAKIPGNPVQPVTEGKEEGKEAAALITQSQRGLQAGQMVNQRIMPTSDLAKPQQRDVIPVIQEQAPVITDLNSGTSSGKAIPSLPDNQEDAIKIIELIPNFIKKADVRGKDTTDQIVGQTLEVQAEGDTSSEQELAQPVRPLMDKAAKATNSLEFERNSLDKGLGNHGNQGAADKVQAGMKEEVKSLSIQDNLKRDNPELSNQDSLQTSGMKGMDVGSNSLVKEVSLTQLPAKLQEMVKSLLVQQQSGQTTLKMKLQPEHLGEVTVKLTWSKGELSAQFVTSSGMAKEALETTFPQLRELLAQQNIRLSEAAVFMGQQSNGQGGQNTFAERQRWQESSQKRGKGQYTGLTLVEETLPSSSEQRSASSGLNLIV</sequence>
<dbReference type="CDD" id="cd17470">
    <property type="entry name" value="T3SS_Flik_C"/>
    <property type="match status" value="1"/>
</dbReference>
<dbReference type="HOGENOM" id="CLU_469885_0_0_9"/>
<reference evidence="3 4" key="1">
    <citation type="submission" date="2007-03" db="EMBL/GenBank/DDBJ databases">
        <title>Complete sequence of Desulfotomaculum reducens MI-1.</title>
        <authorList>
            <consortium name="US DOE Joint Genome Institute"/>
            <person name="Copeland A."/>
            <person name="Lucas S."/>
            <person name="Lapidus A."/>
            <person name="Barry K."/>
            <person name="Detter J.C."/>
            <person name="Glavina del Rio T."/>
            <person name="Hammon N."/>
            <person name="Israni S."/>
            <person name="Dalin E."/>
            <person name="Tice H."/>
            <person name="Pitluck S."/>
            <person name="Sims D."/>
            <person name="Brettin T."/>
            <person name="Bruce D."/>
            <person name="Han C."/>
            <person name="Tapia R."/>
            <person name="Schmutz J."/>
            <person name="Larimer F."/>
            <person name="Land M."/>
            <person name="Hauser L."/>
            <person name="Kyrpides N."/>
            <person name="Kim E."/>
            <person name="Tebo B.M."/>
            <person name="Richardson P."/>
        </authorList>
    </citation>
    <scope>NUCLEOTIDE SEQUENCE [LARGE SCALE GENOMIC DNA]</scope>
    <source>
        <strain evidence="3 4">MI-1</strain>
    </source>
</reference>
<accession>A4J760</accession>
<dbReference type="Proteomes" id="UP000001556">
    <property type="component" value="Chromosome"/>
</dbReference>
<feature type="compositionally biased region" description="Polar residues" evidence="1">
    <location>
        <begin position="563"/>
        <end position="580"/>
    </location>
</feature>
<dbReference type="RefSeq" id="WP_011878711.1">
    <property type="nucleotide sequence ID" value="NC_009253.1"/>
</dbReference>
<evidence type="ECO:0000313" key="3">
    <source>
        <dbReference type="EMBL" id="ABO50913.1"/>
    </source>
</evidence>
<dbReference type="AlphaFoldDB" id="A4J760"/>
<proteinExistence type="predicted"/>
<feature type="domain" description="Flagellar hook-length control protein-like C-terminal" evidence="2">
    <location>
        <begin position="449"/>
        <end position="528"/>
    </location>
</feature>
<feature type="region of interest" description="Disordered" evidence="1">
    <location>
        <begin position="561"/>
        <end position="580"/>
    </location>
</feature>
<dbReference type="KEGG" id="drm:Dred_2403"/>
<evidence type="ECO:0000256" key="1">
    <source>
        <dbReference type="SAM" id="MobiDB-lite"/>
    </source>
</evidence>
<feature type="region of interest" description="Disordered" evidence="1">
    <location>
        <begin position="526"/>
        <end position="553"/>
    </location>
</feature>
<keyword evidence="3" id="KW-0966">Cell projection</keyword>
<name>A4J760_DESRM</name>
<dbReference type="Gene3D" id="3.30.750.140">
    <property type="match status" value="1"/>
</dbReference>
<protein>
    <submittedName>
        <fullName evidence="3">Flagellar hook-length control protein</fullName>
    </submittedName>
</protein>
<dbReference type="STRING" id="349161.Dred_2403"/>
<dbReference type="Pfam" id="PF02120">
    <property type="entry name" value="Flg_hook"/>
    <property type="match status" value="1"/>
</dbReference>
<dbReference type="EMBL" id="CP000612">
    <property type="protein sequence ID" value="ABO50913.1"/>
    <property type="molecule type" value="Genomic_DNA"/>
</dbReference>